<dbReference type="EMBL" id="JYJG01000174">
    <property type="protein sequence ID" value="KJK46276.1"/>
    <property type="molecule type" value="Genomic_DNA"/>
</dbReference>
<keyword evidence="12" id="KW-1185">Reference proteome</keyword>
<evidence type="ECO:0000256" key="1">
    <source>
        <dbReference type="ARBA" id="ARBA00000966"/>
    </source>
</evidence>
<evidence type="ECO:0000256" key="4">
    <source>
        <dbReference type="ARBA" id="ARBA00022801"/>
    </source>
</evidence>
<dbReference type="Pfam" id="PF18448">
    <property type="entry name" value="CBM46"/>
    <property type="match status" value="1"/>
</dbReference>
<protein>
    <recommendedName>
        <fullName evidence="2">cellulase</fullName>
        <ecNumber evidence="2">3.2.1.4</ecNumber>
    </recommendedName>
</protein>
<dbReference type="InterPro" id="IPR014756">
    <property type="entry name" value="Ig_E-set"/>
</dbReference>
<comment type="caution">
    <text evidence="11">The sequence shown here is derived from an EMBL/GenBank/DDBJ whole genome shotgun (WGS) entry which is preliminary data.</text>
</comment>
<dbReference type="Gene3D" id="2.60.40.10">
    <property type="entry name" value="Immunoglobulins"/>
    <property type="match status" value="1"/>
</dbReference>
<keyword evidence="5" id="KW-0136">Cellulose degradation</keyword>
<dbReference type="InterPro" id="IPR005102">
    <property type="entry name" value="Carbo-bd_X2"/>
</dbReference>
<evidence type="ECO:0000256" key="8">
    <source>
        <dbReference type="ARBA" id="ARBA00023326"/>
    </source>
</evidence>
<dbReference type="PANTHER" id="PTHR31297">
    <property type="entry name" value="GLUCAN ENDO-1,6-BETA-GLUCOSIDASE B"/>
    <property type="match status" value="1"/>
</dbReference>
<evidence type="ECO:0000313" key="12">
    <source>
        <dbReference type="Proteomes" id="UP000033393"/>
    </source>
</evidence>
<dbReference type="Pfam" id="PF00150">
    <property type="entry name" value="Cellulase"/>
    <property type="match status" value="1"/>
</dbReference>
<dbReference type="InterPro" id="IPR013783">
    <property type="entry name" value="Ig-like_fold"/>
</dbReference>
<dbReference type="GO" id="GO:0005576">
    <property type="term" value="C:extracellular region"/>
    <property type="evidence" value="ECO:0007669"/>
    <property type="project" value="TreeGrafter"/>
</dbReference>
<dbReference type="InterPro" id="IPR001547">
    <property type="entry name" value="Glyco_hydro_5"/>
</dbReference>
<dbReference type="GO" id="GO:0009986">
    <property type="term" value="C:cell surface"/>
    <property type="evidence" value="ECO:0007669"/>
    <property type="project" value="TreeGrafter"/>
</dbReference>
<dbReference type="OrthoDB" id="9800955at2"/>
<evidence type="ECO:0000256" key="6">
    <source>
        <dbReference type="ARBA" id="ARBA00023277"/>
    </source>
</evidence>
<dbReference type="STRING" id="68170.GCA_000974445_06707"/>
<proteinExistence type="predicted"/>
<accession>A0A0F0GUL7</accession>
<dbReference type="GO" id="GO:0030247">
    <property type="term" value="F:polysaccharide binding"/>
    <property type="evidence" value="ECO:0007669"/>
    <property type="project" value="UniProtKB-UniRule"/>
</dbReference>
<keyword evidence="4" id="KW-0378">Hydrolase</keyword>
<dbReference type="PANTHER" id="PTHR31297:SF17">
    <property type="entry name" value="ENDOGLUCANASE"/>
    <property type="match status" value="1"/>
</dbReference>
<dbReference type="InterPro" id="IPR050386">
    <property type="entry name" value="Glycosyl_hydrolase_5"/>
</dbReference>
<dbReference type="SMART" id="SM00637">
    <property type="entry name" value="CBD_II"/>
    <property type="match status" value="1"/>
</dbReference>
<dbReference type="AlphaFoldDB" id="A0A0F0GUL7"/>
<dbReference type="GO" id="GO:0030245">
    <property type="term" value="P:cellulose catabolic process"/>
    <property type="evidence" value="ECO:0007669"/>
    <property type="project" value="UniProtKB-KW"/>
</dbReference>
<feature type="signal peptide" evidence="9">
    <location>
        <begin position="1"/>
        <end position="27"/>
    </location>
</feature>
<keyword evidence="6" id="KW-0119">Carbohydrate metabolism</keyword>
<dbReference type="PATRIC" id="fig|68170.10.peg.6026"/>
<dbReference type="SUPFAM" id="SSF49384">
    <property type="entry name" value="Carbohydrate-binding domain"/>
    <property type="match status" value="1"/>
</dbReference>
<dbReference type="GO" id="GO:0008422">
    <property type="term" value="F:beta-glucosidase activity"/>
    <property type="evidence" value="ECO:0007669"/>
    <property type="project" value="TreeGrafter"/>
</dbReference>
<evidence type="ECO:0000256" key="5">
    <source>
        <dbReference type="ARBA" id="ARBA00023001"/>
    </source>
</evidence>
<feature type="chain" id="PRO_5038697199" description="cellulase" evidence="9">
    <location>
        <begin position="28"/>
        <end position="669"/>
    </location>
</feature>
<evidence type="ECO:0000313" key="11">
    <source>
        <dbReference type="EMBL" id="KJK46276.1"/>
    </source>
</evidence>
<dbReference type="InterPro" id="IPR040946">
    <property type="entry name" value="CBM46"/>
</dbReference>
<reference evidence="11 12" key="1">
    <citation type="submission" date="2015-02" db="EMBL/GenBank/DDBJ databases">
        <authorList>
            <person name="Ju K.-S."/>
            <person name="Doroghazi J.R."/>
            <person name="Metcalf W."/>
        </authorList>
    </citation>
    <scope>NUCLEOTIDE SEQUENCE [LARGE SCALE GENOMIC DNA]</scope>
    <source>
        <strain evidence="11 12">NRRL B-16140</strain>
    </source>
</reference>
<dbReference type="InterPro" id="IPR001919">
    <property type="entry name" value="CBD2"/>
</dbReference>
<dbReference type="InterPro" id="IPR017853">
    <property type="entry name" value="GH"/>
</dbReference>
<dbReference type="SUPFAM" id="SSF81296">
    <property type="entry name" value="E set domains"/>
    <property type="match status" value="1"/>
</dbReference>
<dbReference type="Pfam" id="PF00553">
    <property type="entry name" value="CBM_2"/>
    <property type="match status" value="1"/>
</dbReference>
<dbReference type="Gene3D" id="3.20.20.80">
    <property type="entry name" value="Glycosidases"/>
    <property type="match status" value="1"/>
</dbReference>
<dbReference type="InterPro" id="IPR012291">
    <property type="entry name" value="CBM2_carb-bd_dom_sf"/>
</dbReference>
<gene>
    <name evidence="11" type="ORF">UK23_23885</name>
</gene>
<evidence type="ECO:0000256" key="9">
    <source>
        <dbReference type="SAM" id="SignalP"/>
    </source>
</evidence>
<comment type="catalytic activity">
    <reaction evidence="1">
        <text>Endohydrolysis of (1-&gt;4)-beta-D-glucosidic linkages in cellulose, lichenin and cereal beta-D-glucans.</text>
        <dbReference type="EC" id="3.2.1.4"/>
    </reaction>
</comment>
<dbReference type="Proteomes" id="UP000033393">
    <property type="component" value="Unassembled WGS sequence"/>
</dbReference>
<dbReference type="Gene3D" id="2.60.40.290">
    <property type="match status" value="1"/>
</dbReference>
<name>A0A0F0GUL7_LENAE</name>
<dbReference type="InterPro" id="IPR008965">
    <property type="entry name" value="CBM2/CBM3_carb-bd_dom_sf"/>
</dbReference>
<keyword evidence="8" id="KW-0624">Polysaccharide degradation</keyword>
<evidence type="ECO:0000256" key="2">
    <source>
        <dbReference type="ARBA" id="ARBA00012601"/>
    </source>
</evidence>
<keyword evidence="3 9" id="KW-0732">Signal</keyword>
<dbReference type="SUPFAM" id="SSF51445">
    <property type="entry name" value="(Trans)glycosidases"/>
    <property type="match status" value="1"/>
</dbReference>
<evidence type="ECO:0000256" key="3">
    <source>
        <dbReference type="ARBA" id="ARBA00022729"/>
    </source>
</evidence>
<feature type="domain" description="CBM2" evidence="10">
    <location>
        <begin position="27"/>
        <end position="136"/>
    </location>
</feature>
<keyword evidence="7" id="KW-0326">Glycosidase</keyword>
<dbReference type="Pfam" id="PF03442">
    <property type="entry name" value="CBM_X2"/>
    <property type="match status" value="1"/>
</dbReference>
<dbReference type="GO" id="GO:0008810">
    <property type="term" value="F:cellulase activity"/>
    <property type="evidence" value="ECO:0007669"/>
    <property type="project" value="UniProtKB-EC"/>
</dbReference>
<evidence type="ECO:0000259" key="10">
    <source>
        <dbReference type="PROSITE" id="PS51173"/>
    </source>
</evidence>
<evidence type="ECO:0000256" key="7">
    <source>
        <dbReference type="ARBA" id="ARBA00023295"/>
    </source>
</evidence>
<organism evidence="11 12">
    <name type="scientific">Lentzea aerocolonigenes</name>
    <name type="common">Lechevalieria aerocolonigenes</name>
    <name type="synonym">Saccharothrix aerocolonigenes</name>
    <dbReference type="NCBI Taxonomy" id="68170"/>
    <lineage>
        <taxon>Bacteria</taxon>
        <taxon>Bacillati</taxon>
        <taxon>Actinomycetota</taxon>
        <taxon>Actinomycetes</taxon>
        <taxon>Pseudonocardiales</taxon>
        <taxon>Pseudonocardiaceae</taxon>
        <taxon>Lentzea</taxon>
    </lineage>
</organism>
<dbReference type="EC" id="3.2.1.4" evidence="2"/>
<dbReference type="PROSITE" id="PS51173">
    <property type="entry name" value="CBM2"/>
    <property type="match status" value="1"/>
</dbReference>
<sequence length="669" mass="73224">MFTSTGMRVLAAVTTLAASLTIAPAQAGAADAGCRVTYAVTGQWEGDFKADVAVTNLGAAVDGWKLTWQWPSGQQAGNAWNAKITESDDQVTATGSGHNAKIASNGTVKFGFMGTWGAANTAPLAFSLNGVTCVHGGKQLSAMDATAAMQPGWNLGNTLDATGSDETSWGNPRVTEALLDTVRAQGFKSIRIPVTWGQHQGPAPDYTIEADYLARVKEVVRWALSRDLYVMINVHHDSWQWMSKMPAEHDRVLDQFTSIWKQLTPAFTEFGPKLTFESWNEPQFAGSTGKAQEIALNAELNASFHDIVRGSGGNNATRLLVLPTLHTSSEQELIDPLVEQIQGLHDPNLIATVHSYGYWPFSANVAGGIRYDATAQKSDTDSFDRVYNSFVARGIPVILGEYGLLGFDRHTGTIEQGEKLKFFEYVGNYARAKKITTMLWDNGQHLDRTTFQWKDPELFAQIRSSWTTRSATASTDQVFTAKPSQITARTIRLNLNGTSFSGLYNGNIALTRGRDYTLDGDQLTLTASALTRLSGSRTYGVNAVLTARFAKGVPWRFYVITYDVPVMSNATGTTGKFEFPTDYRGDQLATMEAKYDDGTAPGPNDWTPFKEFDTVFAPNYTDRLTVLKPEFLAGLKDNQRVTLTFHYWSGTKVTYYVTRSGSAVTGTTA</sequence>